<dbReference type="AlphaFoldDB" id="A0A8C3N4U5"/>
<proteinExistence type="predicted"/>
<evidence type="ECO:0000313" key="2">
    <source>
        <dbReference type="Proteomes" id="UP000694382"/>
    </source>
</evidence>
<sequence>CLTKEPHNLFNKPLDVHGPNLHSRKQQPVTLLSSRRRALAYVKVQGQGLAADPVLRRGHSCPTTACPWHLEMATDTQTSTCPPQTPCLCPNSRPSWLYPTPCSKLHSATGQEEVCKGERD</sequence>
<accession>A0A8C3N4U5</accession>
<name>A0A8C3N4U5_GEOPR</name>
<reference evidence="1" key="1">
    <citation type="submission" date="2020-02" db="EMBL/GenBank/DDBJ databases">
        <authorList>
            <person name="Enbody D E."/>
            <person name="Pettersson E M."/>
        </authorList>
    </citation>
    <scope>NUCLEOTIDE SEQUENCE [LARGE SCALE GENOMIC DNA]</scope>
</reference>
<reference evidence="1" key="2">
    <citation type="submission" date="2025-08" db="UniProtKB">
        <authorList>
            <consortium name="Ensembl"/>
        </authorList>
    </citation>
    <scope>IDENTIFICATION</scope>
</reference>
<dbReference type="Proteomes" id="UP000694382">
    <property type="component" value="Chromosome 21"/>
</dbReference>
<organism evidence="1 2">
    <name type="scientific">Geospiza parvula</name>
    <name type="common">Small tree-finch</name>
    <name type="synonym">Camarhynchus parvulus</name>
    <dbReference type="NCBI Taxonomy" id="87175"/>
    <lineage>
        <taxon>Eukaryota</taxon>
        <taxon>Metazoa</taxon>
        <taxon>Chordata</taxon>
        <taxon>Craniata</taxon>
        <taxon>Vertebrata</taxon>
        <taxon>Euteleostomi</taxon>
        <taxon>Archelosauria</taxon>
        <taxon>Archosauria</taxon>
        <taxon>Dinosauria</taxon>
        <taxon>Saurischia</taxon>
        <taxon>Theropoda</taxon>
        <taxon>Coelurosauria</taxon>
        <taxon>Aves</taxon>
        <taxon>Neognathae</taxon>
        <taxon>Neoaves</taxon>
        <taxon>Telluraves</taxon>
        <taxon>Australaves</taxon>
        <taxon>Passeriformes</taxon>
        <taxon>Thraupidae</taxon>
        <taxon>Camarhynchus</taxon>
    </lineage>
</organism>
<evidence type="ECO:0000313" key="1">
    <source>
        <dbReference type="Ensembl" id="ENSCPVP00000015218.1"/>
    </source>
</evidence>
<keyword evidence="2" id="KW-1185">Reference proteome</keyword>
<dbReference type="Ensembl" id="ENSCPVT00000015892.2">
    <property type="protein sequence ID" value="ENSCPVP00000015218.1"/>
    <property type="gene ID" value="ENSCPVG00000011151.2"/>
</dbReference>
<protein>
    <submittedName>
        <fullName evidence="1">Uncharacterized protein</fullName>
    </submittedName>
</protein>
<reference evidence="1" key="3">
    <citation type="submission" date="2025-09" db="UniProtKB">
        <authorList>
            <consortium name="Ensembl"/>
        </authorList>
    </citation>
    <scope>IDENTIFICATION</scope>
</reference>